<comment type="caution">
    <text evidence="5">The sequence shown here is derived from an EMBL/GenBank/DDBJ whole genome shotgun (WGS) entry which is preliminary data.</text>
</comment>
<keyword evidence="6" id="KW-1185">Reference proteome</keyword>
<dbReference type="Proteomes" id="UP000652198">
    <property type="component" value="Unassembled WGS sequence"/>
</dbReference>
<dbReference type="PANTHER" id="PTHR12631">
    <property type="entry name" value="ALPHA-L-IDURONIDASE"/>
    <property type="match status" value="1"/>
</dbReference>
<dbReference type="InterPro" id="IPR017853">
    <property type="entry name" value="GH"/>
</dbReference>
<protein>
    <submittedName>
        <fullName evidence="5">Beta-glucosidase</fullName>
    </submittedName>
</protein>
<evidence type="ECO:0000256" key="1">
    <source>
        <dbReference type="ARBA" id="ARBA00008875"/>
    </source>
</evidence>
<evidence type="ECO:0000256" key="3">
    <source>
        <dbReference type="ARBA" id="ARBA00023295"/>
    </source>
</evidence>
<feature type="domain" description="Glycosyl hydrolases family 39 N-terminal catalytic" evidence="4">
    <location>
        <begin position="192"/>
        <end position="484"/>
    </location>
</feature>
<comment type="similarity">
    <text evidence="1">Belongs to the glycosyl hydrolase 39 family.</text>
</comment>
<evidence type="ECO:0000313" key="5">
    <source>
        <dbReference type="EMBL" id="NPT46121.1"/>
    </source>
</evidence>
<gene>
    <name evidence="5" type="ORF">GNZ12_33340</name>
</gene>
<name>A0ABX2C0Z0_9BURK</name>
<accession>A0ABX2C0Z0</accession>
<sequence>MLTIHLRRSLFEPRQVRRATLTALLFLAFSNGSYAQSKLQLVNLPGSQITLTNGKKILRFDVSTPDDLHQAKVTVSVFPYDSDGKLMPAPLASYERTISNMQGGKAIEVGVATPRSGLFRVDAILKAPDGETLDKTASTLAVVTKRDEVGPSDFGVVTHFAQGGTPPSVLLPLVKQAGFSWIRDELYWEAIEKRPGVFNFPARYDAYLAACKRLGISPLVVLDYGNATAYPTLFSKSNFPQSPEARKRFSDYVDAVVARYGGTVKHWEVWNEPDFSKISYAAYSSLLKDTFSAVKRVSPDASVISCGGGGAGGGPGGDCLVAMIKEGSLNDQDGFSVHPYMPPNTPERGYQATGAPIDFVSVPTVWPYLKELTAQHVKSDGRPLQVWVTEMGWPVNPKDPGQGEATQASNLVRTYLLSRRYGAVRVLFWYDFVDDGTDINNIEHNFGLLRHDLTPKPAFVAASVLSSTVGTRNWAKALVDANNVKAYQYGTDDPVIAGWTTDGKEGMASIHLPAGKYIQRDWQGVDTPLTITAQSFDWRVGPIPRYLIPDRQ</sequence>
<reference evidence="5 6" key="1">
    <citation type="submission" date="2019-11" db="EMBL/GenBank/DDBJ databases">
        <title>Metabolism of dissolved organic matter in forest soils.</title>
        <authorList>
            <person name="Cyle K.T."/>
            <person name="Wilhelm R.C."/>
            <person name="Martinez C.E."/>
        </authorList>
    </citation>
    <scope>NUCLEOTIDE SEQUENCE [LARGE SCALE GENOMIC DNA]</scope>
    <source>
        <strain evidence="5 6">1N</strain>
    </source>
</reference>
<keyword evidence="2" id="KW-0378">Hydrolase</keyword>
<evidence type="ECO:0000313" key="6">
    <source>
        <dbReference type="Proteomes" id="UP000652198"/>
    </source>
</evidence>
<dbReference type="Gene3D" id="3.20.20.80">
    <property type="entry name" value="Glycosidases"/>
    <property type="match status" value="1"/>
</dbReference>
<dbReference type="InterPro" id="IPR051923">
    <property type="entry name" value="Glycosyl_Hydrolase_39"/>
</dbReference>
<dbReference type="SUPFAM" id="SSF51445">
    <property type="entry name" value="(Trans)glycosidases"/>
    <property type="match status" value="1"/>
</dbReference>
<organism evidence="5 6">
    <name type="scientific">Paraburkholderia solitsugae</name>
    <dbReference type="NCBI Taxonomy" id="2675748"/>
    <lineage>
        <taxon>Bacteria</taxon>
        <taxon>Pseudomonadati</taxon>
        <taxon>Pseudomonadota</taxon>
        <taxon>Betaproteobacteria</taxon>
        <taxon>Burkholderiales</taxon>
        <taxon>Burkholderiaceae</taxon>
        <taxon>Paraburkholderia</taxon>
    </lineage>
</organism>
<dbReference type="InterPro" id="IPR049166">
    <property type="entry name" value="GH39_cat"/>
</dbReference>
<proteinExistence type="inferred from homology"/>
<dbReference type="Pfam" id="PF01229">
    <property type="entry name" value="Glyco_hydro_39"/>
    <property type="match status" value="1"/>
</dbReference>
<dbReference type="PANTHER" id="PTHR12631:SF10">
    <property type="entry name" value="BETA-XYLOSIDASE-LIKE PROTEIN-RELATED"/>
    <property type="match status" value="1"/>
</dbReference>
<dbReference type="EMBL" id="WOEY01000130">
    <property type="protein sequence ID" value="NPT46121.1"/>
    <property type="molecule type" value="Genomic_DNA"/>
</dbReference>
<evidence type="ECO:0000256" key="2">
    <source>
        <dbReference type="ARBA" id="ARBA00022801"/>
    </source>
</evidence>
<keyword evidence="3" id="KW-0326">Glycosidase</keyword>
<evidence type="ECO:0000259" key="4">
    <source>
        <dbReference type="Pfam" id="PF01229"/>
    </source>
</evidence>
<dbReference type="RefSeq" id="WP_172316268.1">
    <property type="nucleotide sequence ID" value="NZ_WOEY01000130.1"/>
</dbReference>